<dbReference type="CDD" id="cd12934">
    <property type="entry name" value="LEM"/>
    <property type="match status" value="1"/>
</dbReference>
<name>A0ABQ9E9J9_TEGGR</name>
<dbReference type="Pfam" id="PF03020">
    <property type="entry name" value="LEM"/>
    <property type="match status" value="1"/>
</dbReference>
<evidence type="ECO:0000256" key="5">
    <source>
        <dbReference type="ARBA" id="ARBA00023125"/>
    </source>
</evidence>
<dbReference type="InterPro" id="IPR013146">
    <property type="entry name" value="LEM-like_dom"/>
</dbReference>
<evidence type="ECO:0000313" key="11">
    <source>
        <dbReference type="Proteomes" id="UP001217089"/>
    </source>
</evidence>
<keyword evidence="5" id="KW-0238">DNA-binding</keyword>
<keyword evidence="4" id="KW-0007">Acetylation</keyword>
<feature type="region of interest" description="Disordered" evidence="6">
    <location>
        <begin position="60"/>
        <end position="120"/>
    </location>
</feature>
<dbReference type="InterPro" id="IPR051656">
    <property type="entry name" value="LEM_domain"/>
</dbReference>
<evidence type="ECO:0000313" key="10">
    <source>
        <dbReference type="EMBL" id="KAJ8302013.1"/>
    </source>
</evidence>
<dbReference type="Pfam" id="PF08198">
    <property type="entry name" value="Thymopoietin"/>
    <property type="match status" value="1"/>
</dbReference>
<comment type="caution">
    <text evidence="10">The sequence shown here is derived from an EMBL/GenBank/DDBJ whole genome shotgun (WGS) entry which is preliminary data.</text>
</comment>
<gene>
    <name evidence="10" type="ORF">KUTeg_021000</name>
</gene>
<evidence type="ECO:0000259" key="8">
    <source>
        <dbReference type="PROSITE" id="PS50954"/>
    </source>
</evidence>
<keyword evidence="11" id="KW-1185">Reference proteome</keyword>
<feature type="transmembrane region" description="Helical" evidence="7">
    <location>
        <begin position="243"/>
        <end position="261"/>
    </location>
</feature>
<keyword evidence="7" id="KW-0812">Transmembrane</keyword>
<sequence>MKEIVDDPATLTKAKLKEELKRHNIKLPTANSKKQVYIDLYLAHISNNNSKFEENNVEITEIESSEEEGESETYDSETENINASAINLEEFENPKKAIANSQKGNRTEASTSTMSNTPVANLSDEELADELKNLGFVPGPIIASTRKAYEKKLVRLRQSAGGDTSFQQVIQLSQYEEVPDDDDYDPPPREPARPRVTRRSAAARRVVEDEEDETPERTHISSSAGQQENSTDNQVQTKSGIPVWIKFLILLGVIFFVYLIVINMDPSSDSKVPKSITDDSDVP</sequence>
<accession>A0ABQ9E9J9</accession>
<dbReference type="Gene3D" id="1.10.720.40">
    <property type="match status" value="2"/>
</dbReference>
<evidence type="ECO:0000259" key="9">
    <source>
        <dbReference type="PROSITE" id="PS50955"/>
    </source>
</evidence>
<dbReference type="SMART" id="SM00540">
    <property type="entry name" value="LEM"/>
    <property type="match status" value="2"/>
</dbReference>
<dbReference type="InterPro" id="IPR011015">
    <property type="entry name" value="LEM/LEM-like_dom_sf"/>
</dbReference>
<feature type="domain" description="LEM-like" evidence="9">
    <location>
        <begin position="5"/>
        <end position="48"/>
    </location>
</feature>
<dbReference type="PANTHER" id="PTHR12019">
    <property type="entry name" value="LAMINA-ASSOCIATED POLYPEPTIDE THYMOPOIETIN"/>
    <property type="match status" value="1"/>
</dbReference>
<feature type="compositionally biased region" description="Polar residues" evidence="6">
    <location>
        <begin position="99"/>
        <end position="120"/>
    </location>
</feature>
<dbReference type="Proteomes" id="UP001217089">
    <property type="component" value="Unassembled WGS sequence"/>
</dbReference>
<proteinExistence type="inferred from homology"/>
<dbReference type="PANTHER" id="PTHR12019:SF9">
    <property type="entry name" value="THYMOPOIETIN"/>
    <property type="match status" value="1"/>
</dbReference>
<keyword evidence="3" id="KW-0597">Phosphoprotein</keyword>
<feature type="compositionally biased region" description="Acidic residues" evidence="6">
    <location>
        <begin position="60"/>
        <end position="78"/>
    </location>
</feature>
<reference evidence="10 11" key="1">
    <citation type="submission" date="2022-12" db="EMBL/GenBank/DDBJ databases">
        <title>Chromosome-level genome of Tegillarca granosa.</title>
        <authorList>
            <person name="Kim J."/>
        </authorList>
    </citation>
    <scope>NUCLEOTIDE SEQUENCE [LARGE SCALE GENOMIC DNA]</scope>
    <source>
        <strain evidence="10">Teg-2019</strain>
        <tissue evidence="10">Adductor muscle</tissue>
    </source>
</reference>
<keyword evidence="2" id="KW-0488">Methylation</keyword>
<keyword evidence="7" id="KW-1133">Transmembrane helix</keyword>
<feature type="domain" description="LEM" evidence="8">
    <location>
        <begin position="116"/>
        <end position="160"/>
    </location>
</feature>
<organism evidence="10 11">
    <name type="scientific">Tegillarca granosa</name>
    <name type="common">Malaysian cockle</name>
    <name type="synonym">Anadara granosa</name>
    <dbReference type="NCBI Taxonomy" id="220873"/>
    <lineage>
        <taxon>Eukaryota</taxon>
        <taxon>Metazoa</taxon>
        <taxon>Spiralia</taxon>
        <taxon>Lophotrochozoa</taxon>
        <taxon>Mollusca</taxon>
        <taxon>Bivalvia</taxon>
        <taxon>Autobranchia</taxon>
        <taxon>Pteriomorphia</taxon>
        <taxon>Arcoida</taxon>
        <taxon>Arcoidea</taxon>
        <taxon>Arcidae</taxon>
        <taxon>Tegillarca</taxon>
    </lineage>
</organism>
<feature type="compositionally biased region" description="Polar residues" evidence="6">
    <location>
        <begin position="220"/>
        <end position="236"/>
    </location>
</feature>
<evidence type="ECO:0000256" key="7">
    <source>
        <dbReference type="SAM" id="Phobius"/>
    </source>
</evidence>
<evidence type="ECO:0000256" key="6">
    <source>
        <dbReference type="SAM" id="MobiDB-lite"/>
    </source>
</evidence>
<comment type="similarity">
    <text evidence="1">Belongs to the LEM family.</text>
</comment>
<dbReference type="PROSITE" id="PS50954">
    <property type="entry name" value="LEM"/>
    <property type="match status" value="1"/>
</dbReference>
<evidence type="ECO:0000256" key="2">
    <source>
        <dbReference type="ARBA" id="ARBA00022481"/>
    </source>
</evidence>
<feature type="region of interest" description="Disordered" evidence="6">
    <location>
        <begin position="176"/>
        <end position="236"/>
    </location>
</feature>
<dbReference type="SUPFAM" id="SSF63451">
    <property type="entry name" value="LEM domain"/>
    <property type="match status" value="2"/>
</dbReference>
<evidence type="ECO:0000256" key="1">
    <source>
        <dbReference type="ARBA" id="ARBA00007744"/>
    </source>
</evidence>
<protein>
    <submittedName>
        <fullName evidence="10">Uncharacterized protein</fullName>
    </submittedName>
</protein>
<dbReference type="EMBL" id="JARBDR010000918">
    <property type="protein sequence ID" value="KAJ8302013.1"/>
    <property type="molecule type" value="Genomic_DNA"/>
</dbReference>
<dbReference type="InterPro" id="IPR003887">
    <property type="entry name" value="LEM_dom"/>
</dbReference>
<dbReference type="PROSITE" id="PS50955">
    <property type="entry name" value="LEM_LIKE"/>
    <property type="match status" value="1"/>
</dbReference>
<dbReference type="SMART" id="SM01261">
    <property type="entry name" value="Thymopoietin"/>
    <property type="match status" value="1"/>
</dbReference>
<keyword evidence="7" id="KW-0472">Membrane</keyword>
<evidence type="ECO:0000256" key="3">
    <source>
        <dbReference type="ARBA" id="ARBA00022553"/>
    </source>
</evidence>
<dbReference type="CDD" id="cd12935">
    <property type="entry name" value="LEM_like"/>
    <property type="match status" value="1"/>
</dbReference>
<evidence type="ECO:0000256" key="4">
    <source>
        <dbReference type="ARBA" id="ARBA00022990"/>
    </source>
</evidence>